<feature type="transmembrane region" description="Helical" evidence="1">
    <location>
        <begin position="12"/>
        <end position="33"/>
    </location>
</feature>
<dbReference type="Proteomes" id="UP001196980">
    <property type="component" value="Unassembled WGS sequence"/>
</dbReference>
<protein>
    <recommendedName>
        <fullName evidence="4">DUF4845 domain-containing protein</fullName>
    </recommendedName>
</protein>
<evidence type="ECO:0000256" key="1">
    <source>
        <dbReference type="SAM" id="Phobius"/>
    </source>
</evidence>
<dbReference type="RefSeq" id="WP_218250860.1">
    <property type="nucleotide sequence ID" value="NZ_JABXWD010000013.1"/>
</dbReference>
<name>A0ABS6RUW8_9BACT</name>
<evidence type="ECO:0008006" key="4">
    <source>
        <dbReference type="Google" id="ProtNLM"/>
    </source>
</evidence>
<keyword evidence="1" id="KW-0812">Transmembrane</keyword>
<keyword evidence="1" id="KW-1133">Transmembrane helix</keyword>
<evidence type="ECO:0000313" key="2">
    <source>
        <dbReference type="EMBL" id="MBV6340237.1"/>
    </source>
</evidence>
<keyword evidence="3" id="KW-1185">Reference proteome</keyword>
<reference evidence="2 3" key="1">
    <citation type="journal article" date="2020" name="J Geophys Res Biogeosci">
        <title>Magnetotaxis as an Adaptation to Enable Bacterial Shuttling of Microbial Sulfur and Sulfur Cycling Across Aquatic Oxic#Anoxic Interfaces.</title>
        <authorList>
            <person name="Li J."/>
            <person name="Liu P."/>
            <person name="Wang J."/>
            <person name="Roberts A.P."/>
            <person name="Pan Y."/>
        </authorList>
    </citation>
    <scope>NUCLEOTIDE SEQUENCE [LARGE SCALE GENOMIC DNA]</scope>
    <source>
        <strain evidence="2 3">MYR-1_YQ</strain>
    </source>
</reference>
<proteinExistence type="predicted"/>
<keyword evidence="1" id="KW-0472">Membrane</keyword>
<accession>A0ABS6RUW8</accession>
<gene>
    <name evidence="2" type="ORF">HWQ67_01435</name>
</gene>
<dbReference type="EMBL" id="JABXWD010000013">
    <property type="protein sequence ID" value="MBV6340237.1"/>
    <property type="molecule type" value="Genomic_DNA"/>
</dbReference>
<organism evidence="2 3">
    <name type="scientific">Candidatus Magnetobacterium casense</name>
    <dbReference type="NCBI Taxonomy" id="1455061"/>
    <lineage>
        <taxon>Bacteria</taxon>
        <taxon>Pseudomonadati</taxon>
        <taxon>Nitrospirota</taxon>
        <taxon>Thermodesulfovibrionia</taxon>
        <taxon>Thermodesulfovibrionales</taxon>
        <taxon>Candidatus Magnetobacteriaceae</taxon>
        <taxon>Candidatus Magnetobacterium</taxon>
    </lineage>
</organism>
<comment type="caution">
    <text evidence="2">The sequence shown here is derived from an EMBL/GenBank/DDBJ whole genome shotgun (WGS) entry which is preliminary data.</text>
</comment>
<sequence>MKTVFNQRGEGPLMPILSIAFVGFLCYVGYLFGMPYYKYDSLKSEVTQIARLGGTQQKTLEMVYDKVIDLGLEPLLKKEHIEVKLDSKRINVKAGWTEHVDVLGLYQKDLDFKFDVTQ</sequence>
<evidence type="ECO:0000313" key="3">
    <source>
        <dbReference type="Proteomes" id="UP001196980"/>
    </source>
</evidence>